<sequence>MKESGSFGLIQAWKWKKIELLDRLLGRIALLPNGSTTAHWDTATKYWSIVLHRLLKYKEIPDFQSKLLLLSSKRVTDLENSRVWSLGPSGRSSEIPFSSPCPHLPRWTKLHSKLFGRPAAKESQHINLDYGFQSPKLFLDHSEKTPRQVLAALSVPSLYEGQRVWAFDGSLCSNVFQKKETLVGSLKHALALCGRHTKECAFLNAPCLSKCEYQSNQANLQRYYLNQSSRPASDVVSPDCFLLALFSSLFGRPSMELNIETLPRSPRHHEHNDVQMVPHPRLKQTIWKNGEEIFTTKSIDPNH</sequence>
<dbReference type="AlphaFoldDB" id="A0A9I9EHG1"/>
<protein>
    <submittedName>
        <fullName evidence="1">Uncharacterized protein</fullName>
    </submittedName>
</protein>
<accession>A0A9I9EHG1</accession>
<dbReference type="EnsemblPlants" id="MELO3C033804.2.1">
    <property type="protein sequence ID" value="MELO3C033804.2.1"/>
    <property type="gene ID" value="MELO3C033804.2"/>
</dbReference>
<evidence type="ECO:0000313" key="1">
    <source>
        <dbReference type="EnsemblPlants" id="MELO3C033804.2.1"/>
    </source>
</evidence>
<organism evidence="1">
    <name type="scientific">Cucumis melo</name>
    <name type="common">Muskmelon</name>
    <dbReference type="NCBI Taxonomy" id="3656"/>
    <lineage>
        <taxon>Eukaryota</taxon>
        <taxon>Viridiplantae</taxon>
        <taxon>Streptophyta</taxon>
        <taxon>Embryophyta</taxon>
        <taxon>Tracheophyta</taxon>
        <taxon>Spermatophyta</taxon>
        <taxon>Magnoliopsida</taxon>
        <taxon>eudicotyledons</taxon>
        <taxon>Gunneridae</taxon>
        <taxon>Pentapetalae</taxon>
        <taxon>rosids</taxon>
        <taxon>fabids</taxon>
        <taxon>Cucurbitales</taxon>
        <taxon>Cucurbitaceae</taxon>
        <taxon>Benincaseae</taxon>
        <taxon>Cucumis</taxon>
    </lineage>
</organism>
<reference evidence="1" key="1">
    <citation type="submission" date="2023-03" db="UniProtKB">
        <authorList>
            <consortium name="EnsemblPlants"/>
        </authorList>
    </citation>
    <scope>IDENTIFICATION</scope>
</reference>
<name>A0A9I9EHG1_CUCME</name>
<proteinExistence type="predicted"/>
<dbReference type="Gramene" id="MELO3C033804.2.1">
    <property type="protein sequence ID" value="MELO3C033804.2.1"/>
    <property type="gene ID" value="MELO3C033804.2"/>
</dbReference>